<keyword evidence="1" id="KW-0175">Coiled coil</keyword>
<feature type="compositionally biased region" description="Polar residues" evidence="2">
    <location>
        <begin position="11"/>
        <end position="41"/>
    </location>
</feature>
<feature type="region of interest" description="Disordered" evidence="2">
    <location>
        <begin position="364"/>
        <end position="383"/>
    </location>
</feature>
<dbReference type="AlphaFoldDB" id="A0AA36J056"/>
<keyword evidence="4" id="KW-1185">Reference proteome</keyword>
<feature type="region of interest" description="Disordered" evidence="2">
    <location>
        <begin position="1"/>
        <end position="50"/>
    </location>
</feature>
<feature type="region of interest" description="Disordered" evidence="2">
    <location>
        <begin position="758"/>
        <end position="804"/>
    </location>
</feature>
<evidence type="ECO:0000256" key="1">
    <source>
        <dbReference type="SAM" id="Coils"/>
    </source>
</evidence>
<feature type="compositionally biased region" description="Low complexity" evidence="2">
    <location>
        <begin position="758"/>
        <end position="771"/>
    </location>
</feature>
<feature type="compositionally biased region" description="Basic and acidic residues" evidence="2">
    <location>
        <begin position="773"/>
        <end position="788"/>
    </location>
</feature>
<reference evidence="3" key="1">
    <citation type="submission" date="2023-08" db="EMBL/GenBank/DDBJ databases">
        <authorList>
            <person name="Chen Y."/>
            <person name="Shah S."/>
            <person name="Dougan E. K."/>
            <person name="Thang M."/>
            <person name="Chan C."/>
        </authorList>
    </citation>
    <scope>NUCLEOTIDE SEQUENCE</scope>
</reference>
<dbReference type="Proteomes" id="UP001178507">
    <property type="component" value="Unassembled WGS sequence"/>
</dbReference>
<sequence length="852" mass="94479">MEGSPGRKTRASTTIERAMPSMSSAMSLVQPLKQRSPSLRSTGMRANGEDRPQQLQQLALGGAGTWLGTGICDLRATVQAQQQQMDSLVDKVAVLLSSMHSEVLQDLRSFAQSPGFEAQVQEMRRLGEALDSRLAELRQAEKQELQGSAELRRLEERVAGLDLRLSRDVEKLQEMVSESMMSVHDRFTSELEAVVSELKKLDARLGSAESEVGLALTEEDVDAACRQAVQQMADALRMEFQQYVAPLAEQSSKRVGQLEDHLQREHGDLLLALQQAAGANAASAGEAERAARRGREELRQQGEELTALARQISELRMQQARLEESKAEKASVAASREEDATLARNLEGLRSLEATVRGLQASVRSLEERPLPSPPPALPPALPPPKAENFEQRLANALAPVWERLEGWEQRLQDLEAARPGASAAAVSRSNEEVLQALELKLERATGDLQRQLEAQIARLEPREVASAVQGPHLERQVEVRLQESAQSAQRLANELRQEWDAKASSFQRTGEDLRRELELKIEKKHSMGELAMEEMKHKVDNLSLQQQSATQRLGEELRQLKAEVEIRMVKGQGATQRMMSEMRKDVEVAVAENYGASSELLQQERLQLIHDFREELERRLQKSAAAVPPPPPPKEASEIREVQQQLESVRLLAEGARSAAAKVPDVKQVAQEVARHAAAALEEDFSERLGRCENAAASCEQLTQELEKRLREVSSELKAHQQLVTAVTAMAPTFAAEDTAAAAANAAFAAASEVLSARNSPARSRSSPNRSQHKELFRRSEESHESRVSPIEELTAEESDTESRISMLMQRVDLQASALETLRQKNDQLSHQVDRYNLQQKVSRSLAGLEE</sequence>
<evidence type="ECO:0000256" key="2">
    <source>
        <dbReference type="SAM" id="MobiDB-lite"/>
    </source>
</evidence>
<organism evidence="3 4">
    <name type="scientific">Effrenium voratum</name>
    <dbReference type="NCBI Taxonomy" id="2562239"/>
    <lineage>
        <taxon>Eukaryota</taxon>
        <taxon>Sar</taxon>
        <taxon>Alveolata</taxon>
        <taxon>Dinophyceae</taxon>
        <taxon>Suessiales</taxon>
        <taxon>Symbiodiniaceae</taxon>
        <taxon>Effrenium</taxon>
    </lineage>
</organism>
<dbReference type="EMBL" id="CAUJNA010003217">
    <property type="protein sequence ID" value="CAJ1396061.1"/>
    <property type="molecule type" value="Genomic_DNA"/>
</dbReference>
<feature type="compositionally biased region" description="Pro residues" evidence="2">
    <location>
        <begin position="371"/>
        <end position="383"/>
    </location>
</feature>
<evidence type="ECO:0000313" key="3">
    <source>
        <dbReference type="EMBL" id="CAJ1396061.1"/>
    </source>
</evidence>
<proteinExistence type="predicted"/>
<protein>
    <submittedName>
        <fullName evidence="3">Uncharacterized protein</fullName>
    </submittedName>
</protein>
<evidence type="ECO:0000313" key="4">
    <source>
        <dbReference type="Proteomes" id="UP001178507"/>
    </source>
</evidence>
<accession>A0AA36J056</accession>
<name>A0AA36J056_9DINO</name>
<gene>
    <name evidence="3" type="ORF">EVOR1521_LOCUS20348</name>
</gene>
<feature type="coiled-coil region" evidence="1">
    <location>
        <begin position="120"/>
        <end position="157"/>
    </location>
</feature>
<comment type="caution">
    <text evidence="3">The sequence shown here is derived from an EMBL/GenBank/DDBJ whole genome shotgun (WGS) entry which is preliminary data.</text>
</comment>
<feature type="coiled-coil region" evidence="1">
    <location>
        <begin position="693"/>
        <end position="724"/>
    </location>
</feature>